<feature type="chain" id="PRO_5007370666" evidence="1">
    <location>
        <begin position="20"/>
        <end position="214"/>
    </location>
</feature>
<dbReference type="PANTHER" id="PTHR40535">
    <property type="entry name" value="CHROMOSOME UNDETERMINED SCAFFOLD_9, WHOLE GENOME SHOTGUN SEQUENCE"/>
    <property type="match status" value="1"/>
</dbReference>
<proteinExistence type="predicted"/>
<dbReference type="EMBL" id="GBEZ01015788">
    <property type="protein sequence ID" value="JAC70404.1"/>
    <property type="molecule type" value="Transcribed_RNA"/>
</dbReference>
<accession>A0A061RHZ8</accession>
<reference evidence="3" key="1">
    <citation type="submission" date="2014-05" db="EMBL/GenBank/DDBJ databases">
        <title>The transcriptome of the halophilic microalga Tetraselmis sp. GSL018 isolated from the Great Salt Lake, Utah.</title>
        <authorList>
            <person name="Jinkerson R.E."/>
            <person name="D'Adamo S."/>
            <person name="Posewitz M.C."/>
        </authorList>
    </citation>
    <scope>NUCLEOTIDE SEQUENCE</scope>
    <source>
        <strain evidence="3">GSL018</strain>
    </source>
</reference>
<sequence>MIRLFTLAFLYLLAAPTISLEAAVKSVCGEDGVTYVSKEDAHAHGVLAIHSGNCGRCSNRQDIQIYNSTKNTLTTTAKLCAYLTLLVGEWAGRRCMKTVNFTDGCRECWMDNIKCDIGSRCLWVCLKSSLKLEPRNLPDGRLNDCLQCDEDVCGPAFLKCAGANRRRSGIRSDIDRPEDEVWEGDDLDRVLDRKKPLADIEGVSGGEPHDMMEL</sequence>
<evidence type="ECO:0000313" key="3">
    <source>
        <dbReference type="EMBL" id="JAC70404.1"/>
    </source>
</evidence>
<organism evidence="3">
    <name type="scientific">Tetraselmis sp. GSL018</name>
    <dbReference type="NCBI Taxonomy" id="582737"/>
    <lineage>
        <taxon>Eukaryota</taxon>
        <taxon>Viridiplantae</taxon>
        <taxon>Chlorophyta</taxon>
        <taxon>core chlorophytes</taxon>
        <taxon>Chlorodendrophyceae</taxon>
        <taxon>Chlorodendrales</taxon>
        <taxon>Chlorodendraceae</taxon>
        <taxon>Tetraselmis</taxon>
    </lineage>
</organism>
<evidence type="ECO:0000256" key="1">
    <source>
        <dbReference type="SAM" id="SignalP"/>
    </source>
</evidence>
<dbReference type="PANTHER" id="PTHR40535:SF1">
    <property type="entry name" value="CHROMOSOME UNDETERMINED SCAFFOLD_9, WHOLE GENOME SHOTGUN SEQUENCE"/>
    <property type="match status" value="1"/>
</dbReference>
<feature type="signal peptide" evidence="1">
    <location>
        <begin position="1"/>
        <end position="19"/>
    </location>
</feature>
<name>A0A061RHZ8_9CHLO</name>
<gene>
    <name evidence="2" type="ORF">TSPGSL018_27637</name>
    <name evidence="3" type="ORF">TSPGSL018_4210</name>
</gene>
<keyword evidence="1" id="KW-0732">Signal</keyword>
<protein>
    <submittedName>
        <fullName evidence="3">Uncharacterized protein</fullName>
    </submittedName>
</protein>
<dbReference type="EMBL" id="GBEZ01026276">
    <property type="protein sequence ID" value="JAC60917.1"/>
    <property type="molecule type" value="Transcribed_RNA"/>
</dbReference>
<evidence type="ECO:0000313" key="2">
    <source>
        <dbReference type="EMBL" id="JAC60917.1"/>
    </source>
</evidence>
<dbReference type="AlphaFoldDB" id="A0A061RHZ8"/>